<protein>
    <recommendedName>
        <fullName evidence="7">Ubiquitin-like protease family profile domain-containing protein</fullName>
    </recommendedName>
</protein>
<dbReference type="GO" id="GO:0005634">
    <property type="term" value="C:nucleus"/>
    <property type="evidence" value="ECO:0007669"/>
    <property type="project" value="TreeGrafter"/>
</dbReference>
<dbReference type="GO" id="GO:0016926">
    <property type="term" value="P:protein desumoylation"/>
    <property type="evidence" value="ECO:0007669"/>
    <property type="project" value="TreeGrafter"/>
</dbReference>
<dbReference type="PANTHER" id="PTHR46896:SF3">
    <property type="entry name" value="FI06413P-RELATED"/>
    <property type="match status" value="1"/>
</dbReference>
<feature type="compositionally biased region" description="Basic and acidic residues" evidence="6">
    <location>
        <begin position="98"/>
        <end position="109"/>
    </location>
</feature>
<proteinExistence type="inferred from homology"/>
<evidence type="ECO:0000256" key="2">
    <source>
        <dbReference type="ARBA" id="ARBA00022553"/>
    </source>
</evidence>
<dbReference type="GO" id="GO:0005737">
    <property type="term" value="C:cytoplasm"/>
    <property type="evidence" value="ECO:0007669"/>
    <property type="project" value="TreeGrafter"/>
</dbReference>
<reference evidence="8" key="1">
    <citation type="submission" date="2013-04" db="EMBL/GenBank/DDBJ databases">
        <authorList>
            <person name="Qu J."/>
            <person name="Murali S.C."/>
            <person name="Bandaranaike D."/>
            <person name="Bellair M."/>
            <person name="Blankenburg K."/>
            <person name="Chao H."/>
            <person name="Dinh H."/>
            <person name="Doddapaneni H."/>
            <person name="Downs B."/>
            <person name="Dugan-Rocha S."/>
            <person name="Elkadiri S."/>
            <person name="Gnanaolivu R.D."/>
            <person name="Hernandez B."/>
            <person name="Javaid M."/>
            <person name="Jayaseelan J.C."/>
            <person name="Lee S."/>
            <person name="Li M."/>
            <person name="Ming W."/>
            <person name="Munidasa M."/>
            <person name="Muniz J."/>
            <person name="Nguyen L."/>
            <person name="Ongeri F."/>
            <person name="Osuji N."/>
            <person name="Pu L.-L."/>
            <person name="Puazo M."/>
            <person name="Qu C."/>
            <person name="Quiroz J."/>
            <person name="Raj R."/>
            <person name="Weissenberger G."/>
            <person name="Xin Y."/>
            <person name="Zou X."/>
            <person name="Han Y."/>
            <person name="Richards S."/>
            <person name="Worley K."/>
            <person name="Muzny D."/>
            <person name="Gibbs R."/>
        </authorList>
    </citation>
    <scope>NUCLEOTIDE SEQUENCE</scope>
    <source>
        <strain evidence="8">Sampled in the wild</strain>
    </source>
</reference>
<evidence type="ECO:0000256" key="1">
    <source>
        <dbReference type="ARBA" id="ARBA00005234"/>
    </source>
</evidence>
<sequence>MVPGKVAHCQYCGYHSEDFNRCERCRRKVPVNCKEMPITHSKVSKDGISCQKFYRGIREGTVADNLLKSERTPRRKLRKQFEEPVILTISSDEEEDSEAKNEPKPKEENVLDNDAGLIAMNSVVEPVLVPMTTISALEPVIKDNEEEPISEDEADVAEEIAEGVQEGNNGIVTESAESRPVYLTCRTVRIGSYKAVPKERVVICKQGIRICVPDIEDGSKYVTIMFRLKDIVRALIHFGRAMPVIFLYTTHPCAVKIRSVLSMSSKKGPYYDPTCNEETQKRITLLPERMTEDTKARLKMLFSFKDLLIELDNKEANDILVRASPKEVQETIKKTVTAASPTMSGPRPTKDYFQKILIYPPPPAKGGITINPEDYCCLGEEQFLNDVIIDFYLKYLTLSCLSEEDQQRTHVFSSFFYKRLTTRPVRSARRHHPMELDSTTSPAEKRHARVKSWTKNIDIFEKDFVIIPINESAHWFLAIICFPGLEGCVRMSDGVPVKLPPPQPKKYKKTKVEMQKSEVENKEVPPQTCIMKSIQIGSTTITPITPPGPSTSNLMMAIGEKEHVSIDEKDGGTIVDDLSDRDEAEGEEEEYIQMPSESEDEKTEDKSEEGTTDEIAHSSDGQ</sequence>
<organism evidence="8 9">
    <name type="scientific">Ladona fulva</name>
    <name type="common">Scarce chaser dragonfly</name>
    <name type="synonym">Libellula fulva</name>
    <dbReference type="NCBI Taxonomy" id="123851"/>
    <lineage>
        <taxon>Eukaryota</taxon>
        <taxon>Metazoa</taxon>
        <taxon>Ecdysozoa</taxon>
        <taxon>Arthropoda</taxon>
        <taxon>Hexapoda</taxon>
        <taxon>Insecta</taxon>
        <taxon>Pterygota</taxon>
        <taxon>Palaeoptera</taxon>
        <taxon>Odonata</taxon>
        <taxon>Epiprocta</taxon>
        <taxon>Anisoptera</taxon>
        <taxon>Libelluloidea</taxon>
        <taxon>Libellulidae</taxon>
        <taxon>Ladona</taxon>
    </lineage>
</organism>
<dbReference type="GO" id="GO:0070139">
    <property type="term" value="F:SUMO-specific endopeptidase activity"/>
    <property type="evidence" value="ECO:0007669"/>
    <property type="project" value="TreeGrafter"/>
</dbReference>
<keyword evidence="2" id="KW-0597">Phosphoprotein</keyword>
<keyword evidence="9" id="KW-1185">Reference proteome</keyword>
<evidence type="ECO:0000256" key="3">
    <source>
        <dbReference type="ARBA" id="ARBA00022670"/>
    </source>
</evidence>
<evidence type="ECO:0000313" key="8">
    <source>
        <dbReference type="EMBL" id="KAG8237674.1"/>
    </source>
</evidence>
<keyword evidence="4" id="KW-0833">Ubl conjugation pathway</keyword>
<feature type="region of interest" description="Disordered" evidence="6">
    <location>
        <begin position="563"/>
        <end position="622"/>
    </location>
</feature>
<comment type="caution">
    <text evidence="8">The sequence shown here is derived from an EMBL/GenBank/DDBJ whole genome shotgun (WGS) entry which is preliminary data.</text>
</comment>
<feature type="compositionally biased region" description="Acidic residues" evidence="6">
    <location>
        <begin position="577"/>
        <end position="602"/>
    </location>
</feature>
<dbReference type="InterPro" id="IPR038765">
    <property type="entry name" value="Papain-like_cys_pep_sf"/>
</dbReference>
<dbReference type="GO" id="GO:0006508">
    <property type="term" value="P:proteolysis"/>
    <property type="evidence" value="ECO:0007669"/>
    <property type="project" value="UniProtKB-KW"/>
</dbReference>
<dbReference type="InterPro" id="IPR051947">
    <property type="entry name" value="Sentrin-specific_protease"/>
</dbReference>
<dbReference type="SUPFAM" id="SSF54001">
    <property type="entry name" value="Cysteine proteinases"/>
    <property type="match status" value="1"/>
</dbReference>
<dbReference type="Pfam" id="PF02902">
    <property type="entry name" value="Peptidase_C48"/>
    <property type="match status" value="1"/>
</dbReference>
<keyword evidence="5" id="KW-0378">Hydrolase</keyword>
<feature type="domain" description="Ubiquitin-like protease family profile" evidence="7">
    <location>
        <begin position="368"/>
        <end position="622"/>
    </location>
</feature>
<feature type="compositionally biased region" description="Basic and acidic residues" evidence="6">
    <location>
        <begin position="603"/>
        <end position="622"/>
    </location>
</feature>
<dbReference type="OrthoDB" id="442460at2759"/>
<name>A0A8K0KNR7_LADFU</name>
<feature type="non-terminal residue" evidence="8">
    <location>
        <position position="622"/>
    </location>
</feature>
<dbReference type="EMBL" id="KZ309204">
    <property type="protein sequence ID" value="KAG8237674.1"/>
    <property type="molecule type" value="Genomic_DNA"/>
</dbReference>
<feature type="region of interest" description="Disordered" evidence="6">
    <location>
        <begin position="87"/>
        <end position="110"/>
    </location>
</feature>
<dbReference type="PANTHER" id="PTHR46896">
    <property type="entry name" value="SENTRIN-SPECIFIC PROTEASE"/>
    <property type="match status" value="1"/>
</dbReference>
<comment type="similarity">
    <text evidence="1">Belongs to the peptidase C48 family.</text>
</comment>
<evidence type="ECO:0000313" key="9">
    <source>
        <dbReference type="Proteomes" id="UP000792457"/>
    </source>
</evidence>
<evidence type="ECO:0000256" key="4">
    <source>
        <dbReference type="ARBA" id="ARBA00022786"/>
    </source>
</evidence>
<gene>
    <name evidence="8" type="ORF">J437_LFUL015562</name>
</gene>
<reference evidence="8" key="2">
    <citation type="submission" date="2017-10" db="EMBL/GenBank/DDBJ databases">
        <title>Ladona fulva Genome sequencing and assembly.</title>
        <authorList>
            <person name="Murali S."/>
            <person name="Richards S."/>
            <person name="Bandaranaike D."/>
            <person name="Bellair M."/>
            <person name="Blankenburg K."/>
            <person name="Chao H."/>
            <person name="Dinh H."/>
            <person name="Doddapaneni H."/>
            <person name="Dugan-Rocha S."/>
            <person name="Elkadiri S."/>
            <person name="Gnanaolivu R."/>
            <person name="Hernandez B."/>
            <person name="Skinner E."/>
            <person name="Javaid M."/>
            <person name="Lee S."/>
            <person name="Li M."/>
            <person name="Ming W."/>
            <person name="Munidasa M."/>
            <person name="Muniz J."/>
            <person name="Nguyen L."/>
            <person name="Hughes D."/>
            <person name="Osuji N."/>
            <person name="Pu L.-L."/>
            <person name="Puazo M."/>
            <person name="Qu C."/>
            <person name="Quiroz J."/>
            <person name="Raj R."/>
            <person name="Weissenberger G."/>
            <person name="Xin Y."/>
            <person name="Zou X."/>
            <person name="Han Y."/>
            <person name="Worley K."/>
            <person name="Muzny D."/>
            <person name="Gibbs R."/>
        </authorList>
    </citation>
    <scope>NUCLEOTIDE SEQUENCE</scope>
    <source>
        <strain evidence="8">Sampled in the wild</strain>
    </source>
</reference>
<keyword evidence="3" id="KW-0645">Protease</keyword>
<dbReference type="AlphaFoldDB" id="A0A8K0KNR7"/>
<accession>A0A8K0KNR7</accession>
<dbReference type="FunFam" id="1.10.418.20:FF:000004">
    <property type="entry name" value="sentrin-specific protease 7 isoform X1"/>
    <property type="match status" value="1"/>
</dbReference>
<dbReference type="Proteomes" id="UP000792457">
    <property type="component" value="Unassembled WGS sequence"/>
</dbReference>
<dbReference type="PROSITE" id="PS50600">
    <property type="entry name" value="ULP_PROTEASE"/>
    <property type="match status" value="1"/>
</dbReference>
<evidence type="ECO:0000256" key="6">
    <source>
        <dbReference type="SAM" id="MobiDB-lite"/>
    </source>
</evidence>
<dbReference type="Gene3D" id="1.10.418.20">
    <property type="match status" value="1"/>
</dbReference>
<evidence type="ECO:0000256" key="5">
    <source>
        <dbReference type="ARBA" id="ARBA00022801"/>
    </source>
</evidence>
<dbReference type="InterPro" id="IPR003653">
    <property type="entry name" value="Peptidase_C48_C"/>
</dbReference>
<dbReference type="Gene3D" id="3.30.310.130">
    <property type="entry name" value="Ubiquitin-related"/>
    <property type="match status" value="1"/>
</dbReference>
<evidence type="ECO:0000259" key="7">
    <source>
        <dbReference type="PROSITE" id="PS50600"/>
    </source>
</evidence>